<dbReference type="InterPro" id="IPR009057">
    <property type="entry name" value="Homeodomain-like_sf"/>
</dbReference>
<feature type="DNA-binding region" description="H-T-H motif" evidence="4">
    <location>
        <begin position="42"/>
        <end position="61"/>
    </location>
</feature>
<dbReference type="InterPro" id="IPR036271">
    <property type="entry name" value="Tet_transcr_reg_TetR-rel_C_sf"/>
</dbReference>
<name>A0ABX1GBJ2_9GAMM</name>
<dbReference type="PROSITE" id="PS50977">
    <property type="entry name" value="HTH_TETR_2"/>
    <property type="match status" value="1"/>
</dbReference>
<dbReference type="Gene3D" id="1.10.10.60">
    <property type="entry name" value="Homeodomain-like"/>
    <property type="match status" value="1"/>
</dbReference>
<dbReference type="SUPFAM" id="SSF46689">
    <property type="entry name" value="Homeodomain-like"/>
    <property type="match status" value="1"/>
</dbReference>
<dbReference type="Pfam" id="PF19352">
    <property type="entry name" value="TetR_C_38"/>
    <property type="match status" value="1"/>
</dbReference>
<evidence type="ECO:0000256" key="1">
    <source>
        <dbReference type="ARBA" id="ARBA00023015"/>
    </source>
</evidence>
<dbReference type="Proteomes" id="UP000765845">
    <property type="component" value="Unassembled WGS sequence"/>
</dbReference>
<proteinExistence type="predicted"/>
<keyword evidence="1" id="KW-0805">Transcription regulation</keyword>
<reference evidence="6 7" key="1">
    <citation type="submission" date="2020-04" db="EMBL/GenBank/DDBJ databases">
        <authorList>
            <person name="Yoon J."/>
        </authorList>
    </citation>
    <scope>NUCLEOTIDE SEQUENCE [LARGE SCALE GENOMIC DNA]</scope>
    <source>
        <strain evidence="6 7">KMU-166</strain>
    </source>
</reference>
<comment type="caution">
    <text evidence="6">The sequence shown here is derived from an EMBL/GenBank/DDBJ whole genome shotgun (WGS) entry which is preliminary data.</text>
</comment>
<accession>A0ABX1GBJ2</accession>
<keyword evidence="7" id="KW-1185">Reference proteome</keyword>
<keyword evidence="3" id="KW-0804">Transcription</keyword>
<evidence type="ECO:0000256" key="2">
    <source>
        <dbReference type="ARBA" id="ARBA00023125"/>
    </source>
</evidence>
<dbReference type="EMBL" id="JAAWWK010000001">
    <property type="protein sequence ID" value="NKI16335.1"/>
    <property type="molecule type" value="Genomic_DNA"/>
</dbReference>
<protein>
    <submittedName>
        <fullName evidence="6">TetR/AcrR family transcriptional regulator</fullName>
    </submittedName>
</protein>
<dbReference type="RefSeq" id="WP_168448859.1">
    <property type="nucleotide sequence ID" value="NZ_JAAWWK010000001.1"/>
</dbReference>
<sequence length="223" mass="24659">MRTVVTTNNHGQSLGRKGMQTRKRLMDAARKLLKSGSPVELTAVSIAKKAKSSSATFYLYFADVRGILLALTEEAETDMQAVHAVLDEPWDPKVLDVEHSRRVVQAFASVWDKHREVLRYRNLEADRGDPVFENIRLRTFVRIVNRFAEHIQVAYKEGGGGNQQTARADASVLVAAMERLAATDPGAVEEGVGADAMWDAMTRIIAQTLSFPASPSDFAKKTD</sequence>
<feature type="domain" description="HTH tetR-type" evidence="5">
    <location>
        <begin position="19"/>
        <end position="79"/>
    </location>
</feature>
<evidence type="ECO:0000313" key="6">
    <source>
        <dbReference type="EMBL" id="NKI16335.1"/>
    </source>
</evidence>
<dbReference type="Gene3D" id="1.10.357.10">
    <property type="entry name" value="Tetracycline Repressor, domain 2"/>
    <property type="match status" value="1"/>
</dbReference>
<evidence type="ECO:0000259" key="5">
    <source>
        <dbReference type="PROSITE" id="PS50977"/>
    </source>
</evidence>
<evidence type="ECO:0000256" key="3">
    <source>
        <dbReference type="ARBA" id="ARBA00023163"/>
    </source>
</evidence>
<evidence type="ECO:0000313" key="7">
    <source>
        <dbReference type="Proteomes" id="UP000765845"/>
    </source>
</evidence>
<keyword evidence="2 4" id="KW-0238">DNA-binding</keyword>
<dbReference type="SUPFAM" id="SSF48498">
    <property type="entry name" value="Tetracyclin repressor-like, C-terminal domain"/>
    <property type="match status" value="1"/>
</dbReference>
<dbReference type="InterPro" id="IPR001647">
    <property type="entry name" value="HTH_TetR"/>
</dbReference>
<organism evidence="6 7">
    <name type="scientific">Spongiibacter thalassae</name>
    <dbReference type="NCBI Taxonomy" id="2721624"/>
    <lineage>
        <taxon>Bacteria</taxon>
        <taxon>Pseudomonadati</taxon>
        <taxon>Pseudomonadota</taxon>
        <taxon>Gammaproteobacteria</taxon>
        <taxon>Cellvibrionales</taxon>
        <taxon>Spongiibacteraceae</taxon>
        <taxon>Spongiibacter</taxon>
    </lineage>
</organism>
<evidence type="ECO:0000256" key="4">
    <source>
        <dbReference type="PROSITE-ProRule" id="PRU00335"/>
    </source>
</evidence>
<gene>
    <name evidence="6" type="ORF">HCU74_02765</name>
</gene>
<dbReference type="InterPro" id="IPR011075">
    <property type="entry name" value="TetR_C"/>
</dbReference>